<evidence type="ECO:0000313" key="3">
    <source>
        <dbReference type="EMBL" id="BAO54406.1"/>
    </source>
</evidence>
<evidence type="ECO:0000313" key="4">
    <source>
        <dbReference type="Proteomes" id="UP000031760"/>
    </source>
</evidence>
<name>W8VZD9_9FLAO</name>
<dbReference type="Proteomes" id="UP000031760">
    <property type="component" value="Chromosome"/>
</dbReference>
<gene>
    <name evidence="3" type="ORF">NMS_0397</name>
</gene>
<evidence type="ECO:0000259" key="2">
    <source>
        <dbReference type="PROSITE" id="PS51688"/>
    </source>
</evidence>
<dbReference type="KEGG" id="nmf:NMS_0397"/>
<feature type="chain" id="PRO_5004914097" description="Peptidase S74 domain-containing protein" evidence="1">
    <location>
        <begin position="20"/>
        <end position="411"/>
    </location>
</feature>
<keyword evidence="1" id="KW-0732">Signal</keyword>
<dbReference type="OrthoDB" id="1430919at2"/>
<accession>W8VZD9</accession>
<dbReference type="HOGENOM" id="CLU_668752_0_0_10"/>
<dbReference type="PROSITE" id="PS51688">
    <property type="entry name" value="ICA"/>
    <property type="match status" value="1"/>
</dbReference>
<sequence>MKRIILSSVFLLSTFLSLSQVGIGTNSPSSASLLDIQAASGDKGIMIPRVNIVNLSNQAPIVGAIEESLLVFNLNDATGKGFYYWSGSKWEKLTTPNDTPTTSMEAGDAWSLSGNSGTTPGGGTNNYLGTSDNTDLSIATNKIEHIRVKANGNVGIGAGATNPGNALVIKTNTNFDGLSLDFLNYDLNMIQSGDIFFMQNTQATGSINLAFGNSSRLSFDTNAMLPAVDAPNNITTNNGTYDLGRFDRHFRRMYTKGVHSNDNDANGGLRINIGSNGGSLADYHFTNFSFFAVENNRDLGRNDKPWRTLYYQNAQVVSDRRKKENIAPLSHGLDKILSLKTYSYNYKNDSESKERYGFIAQDLQTDLPAVVEEAPDEMKSLSVDYTAIIPILVNAIKEQQVQIDALKKQLQ</sequence>
<reference evidence="3 4" key="1">
    <citation type="journal article" date="2014" name="Proc. Natl. Acad. Sci. U.S.A.">
        <title>Functional characterization of flavobacteria rhodopsins reveals a unique class of light-driven chloride pump in bacteria.</title>
        <authorList>
            <person name="Yoshizawa S."/>
            <person name="Kumagai Y."/>
            <person name="Kim H."/>
            <person name="Ogura Y."/>
            <person name="Hayashi T."/>
            <person name="Iwasaki W."/>
            <person name="DeLong E.F."/>
            <person name="Kogure K."/>
        </authorList>
    </citation>
    <scope>NUCLEOTIDE SEQUENCE [LARGE SCALE GENOMIC DNA]</scope>
    <source>
        <strain evidence="3 4">S1-08</strain>
    </source>
</reference>
<dbReference type="AlphaFoldDB" id="W8VZD9"/>
<dbReference type="Pfam" id="PF13884">
    <property type="entry name" value="Peptidase_S74"/>
    <property type="match status" value="1"/>
</dbReference>
<evidence type="ECO:0000256" key="1">
    <source>
        <dbReference type="SAM" id="SignalP"/>
    </source>
</evidence>
<protein>
    <recommendedName>
        <fullName evidence="2">Peptidase S74 domain-containing protein</fullName>
    </recommendedName>
</protein>
<dbReference type="InterPro" id="IPR030392">
    <property type="entry name" value="S74_ICA"/>
</dbReference>
<feature type="signal peptide" evidence="1">
    <location>
        <begin position="1"/>
        <end position="19"/>
    </location>
</feature>
<dbReference type="RefSeq" id="WP_041495132.1">
    <property type="nucleotide sequence ID" value="NZ_AP014548.1"/>
</dbReference>
<organism evidence="3 4">
    <name type="scientific">Nonlabens marinus S1-08</name>
    <dbReference type="NCBI Taxonomy" id="1454201"/>
    <lineage>
        <taxon>Bacteria</taxon>
        <taxon>Pseudomonadati</taxon>
        <taxon>Bacteroidota</taxon>
        <taxon>Flavobacteriia</taxon>
        <taxon>Flavobacteriales</taxon>
        <taxon>Flavobacteriaceae</taxon>
        <taxon>Nonlabens</taxon>
    </lineage>
</organism>
<dbReference type="EMBL" id="AP014548">
    <property type="protein sequence ID" value="BAO54406.1"/>
    <property type="molecule type" value="Genomic_DNA"/>
</dbReference>
<proteinExistence type="predicted"/>
<feature type="domain" description="Peptidase S74" evidence="2">
    <location>
        <begin position="318"/>
        <end position="410"/>
    </location>
</feature>
<dbReference type="STRING" id="1454201.NMS_0397"/>
<keyword evidence="4" id="KW-1185">Reference proteome</keyword>